<evidence type="ECO:0000256" key="1">
    <source>
        <dbReference type="SAM" id="Coils"/>
    </source>
</evidence>
<feature type="domain" description="Reverse transcriptase" evidence="2">
    <location>
        <begin position="225"/>
        <end position="302"/>
    </location>
</feature>
<name>A0A6J1PX13_9HYME</name>
<dbReference type="Proteomes" id="UP000504618">
    <property type="component" value="Unplaced"/>
</dbReference>
<organism evidence="3 4">
    <name type="scientific">Temnothorax curvispinosus</name>
    <dbReference type="NCBI Taxonomy" id="300111"/>
    <lineage>
        <taxon>Eukaryota</taxon>
        <taxon>Metazoa</taxon>
        <taxon>Ecdysozoa</taxon>
        <taxon>Arthropoda</taxon>
        <taxon>Hexapoda</taxon>
        <taxon>Insecta</taxon>
        <taxon>Pterygota</taxon>
        <taxon>Neoptera</taxon>
        <taxon>Endopterygota</taxon>
        <taxon>Hymenoptera</taxon>
        <taxon>Apocrita</taxon>
        <taxon>Aculeata</taxon>
        <taxon>Formicoidea</taxon>
        <taxon>Formicidae</taxon>
        <taxon>Myrmicinae</taxon>
        <taxon>Temnothorax</taxon>
    </lineage>
</organism>
<evidence type="ECO:0000313" key="4">
    <source>
        <dbReference type="RefSeq" id="XP_024874477.1"/>
    </source>
</evidence>
<sequence length="406" mass="44683">MASSADSRTQSTPPPATNELLLSLIEQMKLSDSKISAFIESQQRTNEVINSKLDLINSLSETVANNTQRISSLELENAALKRELHELKTTRLDRQDDNASEIIVSGLPEPLSVAPSAVARNVLVALGAPDISPHILNVRAVRRSLPDSASTPSSASVVKNSLIITVTSNSVRDLIISKKRAKGVLRQGEVCGNDSKTVVHINELLSKDCYELLQQTKRLARERAFSKAFDTVPHLRLLIKLKELGFSDPTLIWLFSYLTGRSQAVADDEGNLSSWLITLCGVPQGSVFGPPLFTLYINDIDANAIFDYANVNGLKLNPAKSKVIIFGSGININNIDLNALPPIIVNHTPLPYRVHHALYKLKFSKNSLSTELRIKLVTSLVLPHLDYCCLVYHGLSKELNLKLQRL</sequence>
<evidence type="ECO:0000259" key="2">
    <source>
        <dbReference type="Pfam" id="PF00078"/>
    </source>
</evidence>
<dbReference type="Pfam" id="PF00078">
    <property type="entry name" value="RVT_1"/>
    <property type="match status" value="1"/>
</dbReference>
<dbReference type="AlphaFoldDB" id="A0A6J1PX13"/>
<feature type="non-terminal residue" evidence="4">
    <location>
        <position position="406"/>
    </location>
</feature>
<accession>A0A6J1PX13</accession>
<dbReference type="OrthoDB" id="7479742at2759"/>
<dbReference type="PANTHER" id="PTHR33332">
    <property type="entry name" value="REVERSE TRANSCRIPTASE DOMAIN-CONTAINING PROTEIN"/>
    <property type="match status" value="1"/>
</dbReference>
<keyword evidence="3" id="KW-1185">Reference proteome</keyword>
<dbReference type="InterPro" id="IPR000477">
    <property type="entry name" value="RT_dom"/>
</dbReference>
<gene>
    <name evidence="4" type="primary">LOC112456280</name>
</gene>
<proteinExistence type="predicted"/>
<feature type="coiled-coil region" evidence="1">
    <location>
        <begin position="56"/>
        <end position="90"/>
    </location>
</feature>
<dbReference type="GeneID" id="112456280"/>
<dbReference type="RefSeq" id="XP_024874477.1">
    <property type="nucleotide sequence ID" value="XM_025018709.1"/>
</dbReference>
<evidence type="ECO:0000313" key="3">
    <source>
        <dbReference type="Proteomes" id="UP000504618"/>
    </source>
</evidence>
<reference evidence="4" key="1">
    <citation type="submission" date="2025-08" db="UniProtKB">
        <authorList>
            <consortium name="RefSeq"/>
        </authorList>
    </citation>
    <scope>IDENTIFICATION</scope>
    <source>
        <tissue evidence="4">Whole body</tissue>
    </source>
</reference>
<keyword evidence="1" id="KW-0175">Coiled coil</keyword>
<protein>
    <submittedName>
        <fullName evidence="4">Uncharacterized protein LOC112456280</fullName>
    </submittedName>
</protein>